<dbReference type="SUPFAM" id="SSF55073">
    <property type="entry name" value="Nucleotide cyclase"/>
    <property type="match status" value="1"/>
</dbReference>
<accession>A0A076ELS8</accession>
<evidence type="ECO:0000256" key="1">
    <source>
        <dbReference type="ARBA" id="ARBA00005381"/>
    </source>
</evidence>
<dbReference type="EMBL" id="CP008947">
    <property type="protein sequence ID" value="AII06751.1"/>
    <property type="molecule type" value="Genomic_DNA"/>
</dbReference>
<comment type="similarity">
    <text evidence="1">Belongs to the adenylyl cyclase class-3 family.</text>
</comment>
<dbReference type="InterPro" id="IPR029787">
    <property type="entry name" value="Nucleotide_cyclase"/>
</dbReference>
<dbReference type="InterPro" id="IPR050697">
    <property type="entry name" value="Adenylyl/Guanylyl_Cyclase_3/4"/>
</dbReference>
<evidence type="ECO:0000313" key="3">
    <source>
        <dbReference type="EMBL" id="AII06751.1"/>
    </source>
</evidence>
<dbReference type="CDD" id="cd07302">
    <property type="entry name" value="CHD"/>
    <property type="match status" value="1"/>
</dbReference>
<dbReference type="PANTHER" id="PTHR43081">
    <property type="entry name" value="ADENYLATE CYCLASE, TERMINAL-DIFFERENTIATION SPECIFIC-RELATED"/>
    <property type="match status" value="1"/>
</dbReference>
<sequence>MAKAVLLSRTARIRLPKQDLWSFLADTDRLNRNIDLSPVHFAPMLDRRRKGHYSAETRSYGRRVRYEEFPFEWIEGRFYQVLRRFSGGPLAEVSTGVRLRPAADETEVEVFARIVPRTWFGAIVARTLLARAGIRKTVALARALELHIRDPQTHAVPALPPPEQLDAGRLELRTAQLSRSHDAPNLIERLESHLRTASDLEVTGMRPFELADRWGVDRMQLLYVFLHAADCGLLDLSWSVLCPVCRTVREDAGRIRQLASRVHCDTCDIAFDTDLARSVEIRFDVNPAVRRAERARYCIGGPANSPSAVAQLRLEPGEQRSERLDVDPGWLRLRCYQVGTPVHCEVGPAGGTLRVECGPGELRVHGSPDTDGAIRLEVANRLPGEALVVVERERWKDAAATGALVTSLDGFQDLFPDQGVAPGDEIGIANLAVLFTDLSGSTALYERIGDVRAFAFVQSHFRYLRDAVVRENGGVVKQMGDAVMATFADAREAWSAAASMQSGWDGFRRGHLGADDSVALKVGLHQGPAVMIDNDGRADYFGATVNLAARVQGCAAGGDIVLSRAVHDDPEVASLLAESDYRCDVFTTALKGIGEEQTLWRLRRP</sequence>
<evidence type="ECO:0000313" key="4">
    <source>
        <dbReference type="Proteomes" id="UP000028488"/>
    </source>
</evidence>
<dbReference type="Proteomes" id="UP000028488">
    <property type="component" value="Chromosome"/>
</dbReference>
<dbReference type="GO" id="GO:0035556">
    <property type="term" value="P:intracellular signal transduction"/>
    <property type="evidence" value="ECO:0007669"/>
    <property type="project" value="InterPro"/>
</dbReference>
<proteinExistence type="inferred from homology"/>
<dbReference type="Gene3D" id="3.30.70.1230">
    <property type="entry name" value="Nucleotide cyclase"/>
    <property type="match status" value="1"/>
</dbReference>
<reference evidence="3 4" key="1">
    <citation type="submission" date="2014-07" db="EMBL/GenBank/DDBJ databases">
        <title>Genome Sequence of Rhodococcus opacus Strain R7, a Biodegrader of Mono- and Polycyclic Aromatic Hydrocarbons.</title>
        <authorList>
            <person name="Di Gennaro P."/>
            <person name="Zampolli J."/>
            <person name="Presti I."/>
            <person name="Cappelletti M."/>
            <person name="D'Ursi P."/>
            <person name="Orro A."/>
            <person name="Mezzelani A."/>
            <person name="Milanesi L."/>
        </authorList>
    </citation>
    <scope>NUCLEOTIDE SEQUENCE [LARGE SCALE GENOMIC DNA]</scope>
    <source>
        <strain evidence="3 4">R7</strain>
    </source>
</reference>
<dbReference type="GO" id="GO:0004016">
    <property type="term" value="F:adenylate cyclase activity"/>
    <property type="evidence" value="ECO:0007669"/>
    <property type="project" value="UniProtKB-ARBA"/>
</dbReference>
<dbReference type="RefSeq" id="WP_128640171.1">
    <property type="nucleotide sequence ID" value="NZ_CP008947.1"/>
</dbReference>
<name>A0A076ELS8_RHOOP</name>
<dbReference type="GO" id="GO:0006171">
    <property type="term" value="P:cAMP biosynthetic process"/>
    <property type="evidence" value="ECO:0007669"/>
    <property type="project" value="TreeGrafter"/>
</dbReference>
<dbReference type="Pfam" id="PF00211">
    <property type="entry name" value="Guanylate_cyc"/>
    <property type="match status" value="1"/>
</dbReference>
<dbReference type="AlphaFoldDB" id="A0A076ELS8"/>
<organism evidence="3 4">
    <name type="scientific">Rhodococcus opacus</name>
    <name type="common">Nocardia opaca</name>
    <dbReference type="NCBI Taxonomy" id="37919"/>
    <lineage>
        <taxon>Bacteria</taxon>
        <taxon>Bacillati</taxon>
        <taxon>Actinomycetota</taxon>
        <taxon>Actinomycetes</taxon>
        <taxon>Mycobacteriales</taxon>
        <taxon>Nocardiaceae</taxon>
        <taxon>Rhodococcus</taxon>
    </lineage>
</organism>
<dbReference type="SUPFAM" id="SSF55961">
    <property type="entry name" value="Bet v1-like"/>
    <property type="match status" value="1"/>
</dbReference>
<gene>
    <name evidence="3" type="ORF">EP51_19760</name>
</gene>
<protein>
    <submittedName>
        <fullName evidence="3">Cyclase</fullName>
    </submittedName>
</protein>
<dbReference type="Pfam" id="PF19363">
    <property type="entry name" value="DUF5939"/>
    <property type="match status" value="1"/>
</dbReference>
<evidence type="ECO:0000259" key="2">
    <source>
        <dbReference type="PROSITE" id="PS50125"/>
    </source>
</evidence>
<dbReference type="InterPro" id="IPR045983">
    <property type="entry name" value="GUC-dom-containing_N"/>
</dbReference>
<feature type="domain" description="Guanylate cyclase" evidence="2">
    <location>
        <begin position="432"/>
        <end position="552"/>
    </location>
</feature>
<dbReference type="eggNOG" id="COG2114">
    <property type="taxonomic scope" value="Bacteria"/>
</dbReference>
<dbReference type="PANTHER" id="PTHR43081:SF19">
    <property type="entry name" value="PH-SENSITIVE ADENYLATE CYCLASE RV1264"/>
    <property type="match status" value="1"/>
</dbReference>
<dbReference type="PROSITE" id="PS50125">
    <property type="entry name" value="GUANYLATE_CYCLASE_2"/>
    <property type="match status" value="1"/>
</dbReference>
<dbReference type="SMART" id="SM00044">
    <property type="entry name" value="CYCc"/>
    <property type="match status" value="1"/>
</dbReference>
<dbReference type="InterPro" id="IPR001054">
    <property type="entry name" value="A/G_cyclase"/>
</dbReference>